<evidence type="ECO:0008006" key="3">
    <source>
        <dbReference type="Google" id="ProtNLM"/>
    </source>
</evidence>
<reference evidence="2" key="1">
    <citation type="submission" date="2019-03" db="EMBL/GenBank/DDBJ databases">
        <title>Single cell metagenomics reveals metabolic interactions within the superorganism composed of flagellate Streblomastix strix and complex community of Bacteroidetes bacteria on its surface.</title>
        <authorList>
            <person name="Treitli S.C."/>
            <person name="Kolisko M."/>
            <person name="Husnik F."/>
            <person name="Keeling P."/>
            <person name="Hampl V."/>
        </authorList>
    </citation>
    <scope>NUCLEOTIDE SEQUENCE</scope>
    <source>
        <strain evidence="2">STM</strain>
    </source>
</reference>
<evidence type="ECO:0000313" key="2">
    <source>
        <dbReference type="EMBL" id="KAA6329129.1"/>
    </source>
</evidence>
<dbReference type="Pfam" id="PF14022">
    <property type="entry name" value="DUF4238"/>
    <property type="match status" value="1"/>
</dbReference>
<name>A0A5J4R628_9ZZZZ</name>
<dbReference type="AlphaFoldDB" id="A0A5J4R628"/>
<proteinExistence type="predicted"/>
<feature type="region of interest" description="Disordered" evidence="1">
    <location>
        <begin position="1"/>
        <end position="20"/>
    </location>
</feature>
<dbReference type="EMBL" id="SNRY01001698">
    <property type="protein sequence ID" value="KAA6329129.1"/>
    <property type="molecule type" value="Genomic_DNA"/>
</dbReference>
<comment type="caution">
    <text evidence="2">The sequence shown here is derived from an EMBL/GenBank/DDBJ whole genome shotgun (WGS) entry which is preliminary data.</text>
</comment>
<organism evidence="2">
    <name type="scientific">termite gut metagenome</name>
    <dbReference type="NCBI Taxonomy" id="433724"/>
    <lineage>
        <taxon>unclassified sequences</taxon>
        <taxon>metagenomes</taxon>
        <taxon>organismal metagenomes</taxon>
    </lineage>
</organism>
<dbReference type="InterPro" id="IPR025332">
    <property type="entry name" value="DUF4238"/>
</dbReference>
<sequence>MTDDRDMKRTKEEKKENVRTNEVKRQHYVPRTYLKHFSKERSNEFFISVIPINDCSENNIKEINITNMCLEKNLYTLPGSTVQQRMFIEKFYSDEIESHYDRIYSILTDPNKKTVSQEERQLIISTVVTMLYRTTKWKNVHNELMMRVFDNLFSLCEQTGKDYFIYEGEKKSIAGKTLKDFHNEYKLENRPAQMLIQLDLAFKLIQLRSLRDGIYVAKLEDGNHEFITSDNPVIYQKLGQEQTMPFDPENILKLPLDSKHLLYLMPYADKQTCHIISRNTANGANCSSEKLVSNYEQFCNSERFILGTESSLKGYLALKEISERPITDEKFSKFSSFEEILKDFKDLGLV</sequence>
<gene>
    <name evidence="2" type="ORF">EZS27_022038</name>
</gene>
<accession>A0A5J4R628</accession>
<evidence type="ECO:0000256" key="1">
    <source>
        <dbReference type="SAM" id="MobiDB-lite"/>
    </source>
</evidence>
<protein>
    <recommendedName>
        <fullName evidence="3">DUF4238 domain-containing protein</fullName>
    </recommendedName>
</protein>